<dbReference type="EMBL" id="CAADRA010006398">
    <property type="protein sequence ID" value="VFT94865.1"/>
    <property type="molecule type" value="Genomic_DNA"/>
</dbReference>
<proteinExistence type="inferred from homology"/>
<evidence type="ECO:0000259" key="10">
    <source>
        <dbReference type="Pfam" id="PF01769"/>
    </source>
</evidence>
<feature type="transmembrane region" description="Helical" evidence="9">
    <location>
        <begin position="163"/>
        <end position="184"/>
    </location>
</feature>
<sequence>MSASTELTTKSMMPEERTNLLSPSSTTESSPNMAVGDDWLDLLEMQAMLSPSIHVRRTQSLSIVLEGDPAYDAIVMHRLSSTQRACGRLPALLATFAIELVVAFVVSRFTATLQTFPLLIAFMPVISAVSGNVGLQSSSIVTRALALGLISPDDAVAAIRRELSAAVVLGALLGLVTGVIAAVWQNWLVFGVVVGVAQFLSIWTAALTGSAAPLVAKWFSMDPASAAGPMETAIQDVVGNSLFLVFASSLLNYFA</sequence>
<keyword evidence="4 9" id="KW-0812">Transmembrane</keyword>
<organism evidence="12 13">
    <name type="scientific">Aphanomyces stellatus</name>
    <dbReference type="NCBI Taxonomy" id="120398"/>
    <lineage>
        <taxon>Eukaryota</taxon>
        <taxon>Sar</taxon>
        <taxon>Stramenopiles</taxon>
        <taxon>Oomycota</taxon>
        <taxon>Saprolegniomycetes</taxon>
        <taxon>Saprolegniales</taxon>
        <taxon>Verrucalvaceae</taxon>
        <taxon>Aphanomyces</taxon>
    </lineage>
</organism>
<feature type="compositionally biased region" description="Low complexity" evidence="8">
    <location>
        <begin position="19"/>
        <end position="31"/>
    </location>
</feature>
<comment type="similarity">
    <text evidence="2">Belongs to the SLC41A transporter family.</text>
</comment>
<evidence type="ECO:0000256" key="6">
    <source>
        <dbReference type="ARBA" id="ARBA00022989"/>
    </source>
</evidence>
<dbReference type="Proteomes" id="UP000332933">
    <property type="component" value="Unassembled WGS sequence"/>
</dbReference>
<evidence type="ECO:0000256" key="8">
    <source>
        <dbReference type="SAM" id="MobiDB-lite"/>
    </source>
</evidence>
<evidence type="ECO:0000256" key="4">
    <source>
        <dbReference type="ARBA" id="ARBA00022692"/>
    </source>
</evidence>
<dbReference type="InterPro" id="IPR006667">
    <property type="entry name" value="SLC41_membr_dom"/>
</dbReference>
<feature type="transmembrane region" description="Helical" evidence="9">
    <location>
        <begin position="89"/>
        <end position="110"/>
    </location>
</feature>
<feature type="region of interest" description="Disordered" evidence="8">
    <location>
        <begin position="1"/>
        <end position="31"/>
    </location>
</feature>
<dbReference type="GO" id="GO:0008324">
    <property type="term" value="F:monoatomic cation transmembrane transporter activity"/>
    <property type="evidence" value="ECO:0007669"/>
    <property type="project" value="InterPro"/>
</dbReference>
<name>A0A485L9X5_9STRA</name>
<dbReference type="InterPro" id="IPR036739">
    <property type="entry name" value="SLC41_membr_dom_sf"/>
</dbReference>
<feature type="domain" description="SLC41A/MgtE integral membrane" evidence="10">
    <location>
        <begin position="123"/>
        <end position="245"/>
    </location>
</feature>
<protein>
    <submittedName>
        <fullName evidence="12">Aste57867_18127 protein</fullName>
    </submittedName>
</protein>
<evidence type="ECO:0000256" key="5">
    <source>
        <dbReference type="ARBA" id="ARBA00022842"/>
    </source>
</evidence>
<dbReference type="PANTHER" id="PTHR41394:SF5">
    <property type="entry name" value="SLC41A_MGTE INTEGRAL MEMBRANE DOMAIN-CONTAINING PROTEIN"/>
    <property type="match status" value="1"/>
</dbReference>
<keyword evidence="6 9" id="KW-1133">Transmembrane helix</keyword>
<evidence type="ECO:0000313" key="13">
    <source>
        <dbReference type="Proteomes" id="UP000332933"/>
    </source>
</evidence>
<reference evidence="12 13" key="1">
    <citation type="submission" date="2019-03" db="EMBL/GenBank/DDBJ databases">
        <authorList>
            <person name="Gaulin E."/>
            <person name="Dumas B."/>
        </authorList>
    </citation>
    <scope>NUCLEOTIDE SEQUENCE [LARGE SCALE GENOMIC DNA]</scope>
    <source>
        <strain evidence="12">CBS 568.67</strain>
    </source>
</reference>
<gene>
    <name evidence="12" type="primary">Aste57867_18127</name>
    <name evidence="11" type="ORF">As57867_018065</name>
    <name evidence="12" type="ORF">ASTE57867_18127</name>
</gene>
<evidence type="ECO:0000256" key="7">
    <source>
        <dbReference type="ARBA" id="ARBA00023136"/>
    </source>
</evidence>
<evidence type="ECO:0000256" key="9">
    <source>
        <dbReference type="SAM" id="Phobius"/>
    </source>
</evidence>
<dbReference type="Gene3D" id="1.10.357.20">
    <property type="entry name" value="SLC41 divalent cation transporters, integral membrane domain"/>
    <property type="match status" value="1"/>
</dbReference>
<keyword evidence="5" id="KW-0460">Magnesium</keyword>
<feature type="transmembrane region" description="Helical" evidence="9">
    <location>
        <begin position="190"/>
        <end position="216"/>
    </location>
</feature>
<feature type="compositionally biased region" description="Polar residues" evidence="8">
    <location>
        <begin position="1"/>
        <end position="11"/>
    </location>
</feature>
<dbReference type="SUPFAM" id="SSF161093">
    <property type="entry name" value="MgtE membrane domain-like"/>
    <property type="match status" value="1"/>
</dbReference>
<dbReference type="GO" id="GO:0016020">
    <property type="term" value="C:membrane"/>
    <property type="evidence" value="ECO:0007669"/>
    <property type="project" value="UniProtKB-SubCell"/>
</dbReference>
<dbReference type="OrthoDB" id="48232at2759"/>
<accession>A0A485L9X5</accession>
<comment type="subcellular location">
    <subcellularLocation>
        <location evidence="1">Membrane</location>
        <topology evidence="1">Multi-pass membrane protein</topology>
    </subcellularLocation>
</comment>
<evidence type="ECO:0000313" key="11">
    <source>
        <dbReference type="EMBL" id="KAF0690471.1"/>
    </source>
</evidence>
<evidence type="ECO:0000256" key="1">
    <source>
        <dbReference type="ARBA" id="ARBA00004141"/>
    </source>
</evidence>
<keyword evidence="3" id="KW-0813">Transport</keyword>
<dbReference type="PANTHER" id="PTHR41394">
    <property type="entry name" value="MAGNESIUM TRANSPORTER MGTE"/>
    <property type="match status" value="1"/>
</dbReference>
<dbReference type="EMBL" id="VJMH01006377">
    <property type="protein sequence ID" value="KAF0690471.1"/>
    <property type="molecule type" value="Genomic_DNA"/>
</dbReference>
<dbReference type="Pfam" id="PF01769">
    <property type="entry name" value="MgtE"/>
    <property type="match status" value="1"/>
</dbReference>
<feature type="transmembrane region" description="Helical" evidence="9">
    <location>
        <begin position="116"/>
        <end position="135"/>
    </location>
</feature>
<reference evidence="11" key="2">
    <citation type="submission" date="2019-06" db="EMBL/GenBank/DDBJ databases">
        <title>Genomics analysis of Aphanomyces spp. identifies a new class of oomycete effector associated with host adaptation.</title>
        <authorList>
            <person name="Gaulin E."/>
        </authorList>
    </citation>
    <scope>NUCLEOTIDE SEQUENCE</scope>
    <source>
        <strain evidence="11">CBS 578.67</strain>
    </source>
</reference>
<evidence type="ECO:0000313" key="12">
    <source>
        <dbReference type="EMBL" id="VFT94865.1"/>
    </source>
</evidence>
<keyword evidence="7 9" id="KW-0472">Membrane</keyword>
<dbReference type="AlphaFoldDB" id="A0A485L9X5"/>
<evidence type="ECO:0000256" key="2">
    <source>
        <dbReference type="ARBA" id="ARBA00009749"/>
    </source>
</evidence>
<evidence type="ECO:0000256" key="3">
    <source>
        <dbReference type="ARBA" id="ARBA00022448"/>
    </source>
</evidence>
<keyword evidence="13" id="KW-1185">Reference proteome</keyword>